<reference evidence="1 2" key="1">
    <citation type="submission" date="2018-09" db="EMBL/GenBank/DDBJ databases">
        <title>Novel species of Arthrobacter.</title>
        <authorList>
            <person name="Liu Q."/>
            <person name="Xin Y.-H."/>
        </authorList>
    </citation>
    <scope>NUCLEOTIDE SEQUENCE [LARGE SCALE GENOMIC DNA]</scope>
    <source>
        <strain evidence="1 2">Hz2</strain>
    </source>
</reference>
<accession>A0A3A5M8V0</accession>
<dbReference type="AlphaFoldDB" id="A0A3A5M8V0"/>
<evidence type="ECO:0000313" key="2">
    <source>
        <dbReference type="Proteomes" id="UP000272560"/>
    </source>
</evidence>
<protein>
    <submittedName>
        <fullName evidence="1">Uncharacterized protein</fullName>
    </submittedName>
</protein>
<keyword evidence="2" id="KW-1185">Reference proteome</keyword>
<sequence>MALTADQRNRLRRLLAIRGIKNNLQGDTTMSTQEMTTTRPKNFTQDPDNPNLWWGPGTETEFASVKLVWTGAEGLTIAVDCASDITPVQLAQFTQMLLGASEHIAWITATGMTRETPEVTC</sequence>
<proteinExistence type="predicted"/>
<evidence type="ECO:0000313" key="1">
    <source>
        <dbReference type="EMBL" id="RJT81963.1"/>
    </source>
</evidence>
<dbReference type="EMBL" id="QZVT01000002">
    <property type="protein sequence ID" value="RJT81963.1"/>
    <property type="molecule type" value="Genomic_DNA"/>
</dbReference>
<name>A0A3A5M8V0_9MICC</name>
<dbReference type="Proteomes" id="UP000272560">
    <property type="component" value="Unassembled WGS sequence"/>
</dbReference>
<gene>
    <name evidence="1" type="ORF">D6T63_04235</name>
</gene>
<organism evidence="1 2">
    <name type="scientific">Arthrobacter cheniae</name>
    <dbReference type="NCBI Taxonomy" id="1258888"/>
    <lineage>
        <taxon>Bacteria</taxon>
        <taxon>Bacillati</taxon>
        <taxon>Actinomycetota</taxon>
        <taxon>Actinomycetes</taxon>
        <taxon>Micrococcales</taxon>
        <taxon>Micrococcaceae</taxon>
        <taxon>Arthrobacter</taxon>
    </lineage>
</organism>
<comment type="caution">
    <text evidence="1">The sequence shown here is derived from an EMBL/GenBank/DDBJ whole genome shotgun (WGS) entry which is preliminary data.</text>
</comment>